<dbReference type="AlphaFoldDB" id="A0AA38LME3"/>
<feature type="non-terminal residue" evidence="1">
    <location>
        <position position="76"/>
    </location>
</feature>
<accession>A0AA38LME3</accession>
<reference evidence="1 2" key="1">
    <citation type="journal article" date="2021" name="Nat. Plants">
        <title>The Taxus genome provides insights into paclitaxel biosynthesis.</title>
        <authorList>
            <person name="Xiong X."/>
            <person name="Gou J."/>
            <person name="Liao Q."/>
            <person name="Li Y."/>
            <person name="Zhou Q."/>
            <person name="Bi G."/>
            <person name="Li C."/>
            <person name="Du R."/>
            <person name="Wang X."/>
            <person name="Sun T."/>
            <person name="Guo L."/>
            <person name="Liang H."/>
            <person name="Lu P."/>
            <person name="Wu Y."/>
            <person name="Zhang Z."/>
            <person name="Ro D.K."/>
            <person name="Shang Y."/>
            <person name="Huang S."/>
            <person name="Yan J."/>
        </authorList>
    </citation>
    <scope>NUCLEOTIDE SEQUENCE [LARGE SCALE GENOMIC DNA]</scope>
    <source>
        <strain evidence="1">Ta-2019</strain>
    </source>
</reference>
<comment type="caution">
    <text evidence="1">The sequence shown here is derived from an EMBL/GenBank/DDBJ whole genome shotgun (WGS) entry which is preliminary data.</text>
</comment>
<dbReference type="Proteomes" id="UP000824469">
    <property type="component" value="Unassembled WGS sequence"/>
</dbReference>
<organism evidence="1 2">
    <name type="scientific">Taxus chinensis</name>
    <name type="common">Chinese yew</name>
    <name type="synonym">Taxus wallichiana var. chinensis</name>
    <dbReference type="NCBI Taxonomy" id="29808"/>
    <lineage>
        <taxon>Eukaryota</taxon>
        <taxon>Viridiplantae</taxon>
        <taxon>Streptophyta</taxon>
        <taxon>Embryophyta</taxon>
        <taxon>Tracheophyta</taxon>
        <taxon>Spermatophyta</taxon>
        <taxon>Pinopsida</taxon>
        <taxon>Pinidae</taxon>
        <taxon>Conifers II</taxon>
        <taxon>Cupressales</taxon>
        <taxon>Taxaceae</taxon>
        <taxon>Taxus</taxon>
    </lineage>
</organism>
<dbReference type="EMBL" id="JAHRHJ020000001">
    <property type="protein sequence ID" value="KAH9329089.1"/>
    <property type="molecule type" value="Genomic_DNA"/>
</dbReference>
<gene>
    <name evidence="1" type="ORF">KI387_001197</name>
</gene>
<feature type="non-terminal residue" evidence="1">
    <location>
        <position position="1"/>
    </location>
</feature>
<keyword evidence="2" id="KW-1185">Reference proteome</keyword>
<sequence length="76" mass="8359">GGRQISSLLSLTCNIHFNFSWVPINISGLDFEVKTGIENTGNLHTIVEQFGAYIHHTNTAPKGNPQAQFFGQTQKS</sequence>
<evidence type="ECO:0000313" key="1">
    <source>
        <dbReference type="EMBL" id="KAH9329089.1"/>
    </source>
</evidence>
<protein>
    <submittedName>
        <fullName evidence="1">Uncharacterized protein</fullName>
    </submittedName>
</protein>
<evidence type="ECO:0000313" key="2">
    <source>
        <dbReference type="Proteomes" id="UP000824469"/>
    </source>
</evidence>
<name>A0AA38LME3_TAXCH</name>
<proteinExistence type="predicted"/>